<evidence type="ECO:0000256" key="1">
    <source>
        <dbReference type="SAM" id="SignalP"/>
    </source>
</evidence>
<accession>A0ABP0X5L8</accession>
<keyword evidence="1" id="KW-0732">Signal</keyword>
<dbReference type="EMBL" id="OZ020101">
    <property type="protein sequence ID" value="CAK9274399.1"/>
    <property type="molecule type" value="Genomic_DNA"/>
</dbReference>
<sequence>MKTGSRITSVQIMLLLVVFFLCNAGGLQVESRSIPAKFTHQLKLGSSSTQKLQNFSGSLSSCSPPPISYSSSPYNYYSPPPSSPTYHHSPNWPVYSSPSSPTYYSPSPYYVSPVPHESPSSPTIIYSPPSPVYSSPNSPTYHSPDTPHQLLQLIAIVLHHLVVTPMLLRPQYSMRRQQLLMTTVLDQLHISGGY</sequence>
<dbReference type="Proteomes" id="UP001497444">
    <property type="component" value="Chromosome 6"/>
</dbReference>
<gene>
    <name evidence="2" type="ORF">CSSPJE1EN1_LOCUS19877</name>
</gene>
<proteinExistence type="predicted"/>
<organism evidence="2 3">
    <name type="scientific">Sphagnum jensenii</name>
    <dbReference type="NCBI Taxonomy" id="128206"/>
    <lineage>
        <taxon>Eukaryota</taxon>
        <taxon>Viridiplantae</taxon>
        <taxon>Streptophyta</taxon>
        <taxon>Embryophyta</taxon>
        <taxon>Bryophyta</taxon>
        <taxon>Sphagnophytina</taxon>
        <taxon>Sphagnopsida</taxon>
        <taxon>Sphagnales</taxon>
        <taxon>Sphagnaceae</taxon>
        <taxon>Sphagnum</taxon>
    </lineage>
</organism>
<evidence type="ECO:0000313" key="2">
    <source>
        <dbReference type="EMBL" id="CAK9274399.1"/>
    </source>
</evidence>
<name>A0ABP0X5L8_9BRYO</name>
<keyword evidence="3" id="KW-1185">Reference proteome</keyword>
<evidence type="ECO:0000313" key="3">
    <source>
        <dbReference type="Proteomes" id="UP001497444"/>
    </source>
</evidence>
<feature type="chain" id="PRO_5045706149" evidence="1">
    <location>
        <begin position="25"/>
        <end position="194"/>
    </location>
</feature>
<feature type="signal peptide" evidence="1">
    <location>
        <begin position="1"/>
        <end position="24"/>
    </location>
</feature>
<protein>
    <submittedName>
        <fullName evidence="2">Uncharacterized protein</fullName>
    </submittedName>
</protein>
<reference evidence="2" key="1">
    <citation type="submission" date="2024-02" db="EMBL/GenBank/DDBJ databases">
        <authorList>
            <consortium name="ELIXIR-Norway"/>
            <consortium name="Elixir Norway"/>
        </authorList>
    </citation>
    <scope>NUCLEOTIDE SEQUENCE</scope>
</reference>